<feature type="chain" id="PRO_5041927035" description="tRNA-2-methylthio-N(6)-dimethylallyladenosine synthase" evidence="9">
    <location>
        <begin position="19"/>
        <end position="708"/>
    </location>
</feature>
<keyword evidence="3" id="KW-0004">4Fe-4S</keyword>
<dbReference type="InterPro" id="IPR038135">
    <property type="entry name" value="Methylthiotransferase_N_sf"/>
</dbReference>
<feature type="domain" description="TRAM" evidence="10">
    <location>
        <begin position="645"/>
        <end position="708"/>
    </location>
</feature>
<dbReference type="SFLD" id="SFLDF00273">
    <property type="entry name" value="(dimethylallyl)adenosine_tRNA"/>
    <property type="match status" value="1"/>
</dbReference>
<dbReference type="GO" id="GO:0046872">
    <property type="term" value="F:metal ion binding"/>
    <property type="evidence" value="ECO:0007669"/>
    <property type="project" value="UniProtKB-KW"/>
</dbReference>
<gene>
    <name evidence="13" type="ORF">CHS0354_024067</name>
</gene>
<dbReference type="PANTHER" id="PTHR43020">
    <property type="entry name" value="CDK5 REGULATORY SUBUNIT-ASSOCIATED PROTEIN 1"/>
    <property type="match status" value="1"/>
</dbReference>
<dbReference type="Pfam" id="PF04773">
    <property type="entry name" value="FecR"/>
    <property type="match status" value="1"/>
</dbReference>
<dbReference type="InterPro" id="IPR007197">
    <property type="entry name" value="rSAM"/>
</dbReference>
<keyword evidence="5" id="KW-0479">Metal-binding</keyword>
<dbReference type="GO" id="GO:0035597">
    <property type="term" value="F:tRNA-2-methylthio-N(6)-dimethylallyladenosine(37) synthase activity"/>
    <property type="evidence" value="ECO:0007669"/>
    <property type="project" value="TreeGrafter"/>
</dbReference>
<feature type="region of interest" description="Disordered" evidence="8">
    <location>
        <begin position="222"/>
        <end position="242"/>
    </location>
</feature>
<keyword evidence="14" id="KW-1185">Reference proteome</keyword>
<dbReference type="NCBIfam" id="TIGR01574">
    <property type="entry name" value="miaB-methiolase"/>
    <property type="match status" value="1"/>
</dbReference>
<dbReference type="Gene3D" id="3.40.50.12160">
    <property type="entry name" value="Methylthiotransferase, N-terminal domain"/>
    <property type="match status" value="1"/>
</dbReference>
<dbReference type="PROSITE" id="PS51918">
    <property type="entry name" value="RADICAL_SAM"/>
    <property type="match status" value="1"/>
</dbReference>
<dbReference type="PROSITE" id="PS51449">
    <property type="entry name" value="MTTASE_N"/>
    <property type="match status" value="1"/>
</dbReference>
<dbReference type="FunFam" id="3.40.50.12160:FF:000003">
    <property type="entry name" value="CDK5 regulatory subunit-associated protein 1"/>
    <property type="match status" value="1"/>
</dbReference>
<reference evidence="13" key="2">
    <citation type="journal article" date="2021" name="Genome Biol. Evol.">
        <title>Developing a high-quality reference genome for a parasitic bivalve with doubly uniparental inheritance (Bivalvia: Unionida).</title>
        <authorList>
            <person name="Smith C.H."/>
        </authorList>
    </citation>
    <scope>NUCLEOTIDE SEQUENCE</scope>
    <source>
        <strain evidence="13">CHS0354</strain>
        <tissue evidence="13">Mantle</tissue>
    </source>
</reference>
<dbReference type="Gene3D" id="3.80.30.20">
    <property type="entry name" value="tm_1862 like domain"/>
    <property type="match status" value="1"/>
</dbReference>
<evidence type="ECO:0000313" key="14">
    <source>
        <dbReference type="Proteomes" id="UP001195483"/>
    </source>
</evidence>
<evidence type="ECO:0000256" key="5">
    <source>
        <dbReference type="ARBA" id="ARBA00022723"/>
    </source>
</evidence>
<keyword evidence="7" id="KW-0411">Iron-sulfur</keyword>
<evidence type="ECO:0000256" key="8">
    <source>
        <dbReference type="SAM" id="MobiDB-lite"/>
    </source>
</evidence>
<dbReference type="PROSITE" id="PS50926">
    <property type="entry name" value="TRAM"/>
    <property type="match status" value="1"/>
</dbReference>
<dbReference type="PANTHER" id="PTHR43020:SF2">
    <property type="entry name" value="MITOCHONDRIAL TRNA METHYLTHIOTRANSFERASE CDK5RAP1"/>
    <property type="match status" value="1"/>
</dbReference>
<dbReference type="InterPro" id="IPR002792">
    <property type="entry name" value="TRAM_dom"/>
</dbReference>
<dbReference type="PROSITE" id="PS01278">
    <property type="entry name" value="MTTASE_RADICAL"/>
    <property type="match status" value="1"/>
</dbReference>
<organism evidence="13 14">
    <name type="scientific">Potamilus streckersoni</name>
    <dbReference type="NCBI Taxonomy" id="2493646"/>
    <lineage>
        <taxon>Eukaryota</taxon>
        <taxon>Metazoa</taxon>
        <taxon>Spiralia</taxon>
        <taxon>Lophotrochozoa</taxon>
        <taxon>Mollusca</taxon>
        <taxon>Bivalvia</taxon>
        <taxon>Autobranchia</taxon>
        <taxon>Heteroconchia</taxon>
        <taxon>Palaeoheterodonta</taxon>
        <taxon>Unionida</taxon>
        <taxon>Unionoidea</taxon>
        <taxon>Unionidae</taxon>
        <taxon>Ambleminae</taxon>
        <taxon>Lampsilini</taxon>
        <taxon>Potamilus</taxon>
    </lineage>
</organism>
<evidence type="ECO:0000256" key="9">
    <source>
        <dbReference type="SAM" id="SignalP"/>
    </source>
</evidence>
<dbReference type="InterPro" id="IPR006860">
    <property type="entry name" value="FecR"/>
</dbReference>
<protein>
    <recommendedName>
        <fullName evidence="15">tRNA-2-methylthio-N(6)-dimethylallyladenosine synthase</fullName>
    </recommendedName>
</protein>
<comment type="similarity">
    <text evidence="2">Belongs to the methylthiotransferase family. MiaB subfamily.</text>
</comment>
<accession>A0AAE0RZS3</accession>
<dbReference type="HAMAP" id="MF_01864">
    <property type="entry name" value="tRNA_metthiotr_MiaB"/>
    <property type="match status" value="1"/>
</dbReference>
<sequence length="708" mass="79186">MLFFCGLLIAFGVRYVEGSEVKRTEEASAANALGQQGKPSTVAVAVKAINDVMRSESKKIDWKGIKRGDMFFSDDIIRTGENSFCLLSFIDGTMGKILEKTQVKIVLTRDKGASKMSEKSAVLDFGKFSFNVKNSPGEEFKFISPTSVASIKGTEGSYGAYEGGSFLAILEGKGELQSIDGNKVFVNAGQIGTVSKRQAVVRELTNEEIKYEKLDQIGVSEEKKQVETAKDEKDTEQSMPKEKPERIIIKIRDKNELSSIPQSMGVDLLPNKKGKAFIETYGCQMNFSDSEIVSGILSQMGYETSEVCDDADVIFLNTCSIRENAESKIWSRLNSLSYLKKRNPNLIVGVIGCMAERLKKEILAKEPLVDIVVGPDAYRSLPNLLDLAEMGQKGVNTLLSLEETYADISPIRKQGVSAFISIMRGCDNMCTFCVVPFTRGRERSRTSETILSELKKLEEDGVKEITLLGQNVNSYFDEKNQCGFSNLLNMVSEQVPQMRIRFTTSNPQDLTDEVIEVMATRKNVCSSLHLPVQSGSTRILQLMNRKYSREHYLELVSKLKKEVPGISLSTDIITGFCSETEKDHQDTLTLIKEVEFDYAYTFIYSERPNTLAARQLEDNVLLEEKTRRLNEIINTQREISLVKNKMLVGQTLSILIERESKRSEDMWMGRDEHNRVTVFKKKNGDNVGDEIDVLIQSVTSGTLIGVAI</sequence>
<reference evidence="13" key="3">
    <citation type="submission" date="2023-05" db="EMBL/GenBank/DDBJ databases">
        <authorList>
            <person name="Smith C.H."/>
        </authorList>
    </citation>
    <scope>NUCLEOTIDE SEQUENCE</scope>
    <source>
        <strain evidence="13">CHS0354</strain>
        <tissue evidence="13">Mantle</tissue>
    </source>
</reference>
<proteinExistence type="inferred from homology"/>
<name>A0AAE0RZS3_9BIVA</name>
<keyword evidence="6" id="KW-0408">Iron</keyword>
<dbReference type="InterPro" id="IPR013848">
    <property type="entry name" value="Methylthiotransferase_N"/>
</dbReference>
<dbReference type="GO" id="GO:0051539">
    <property type="term" value="F:4 iron, 4 sulfur cluster binding"/>
    <property type="evidence" value="ECO:0007669"/>
    <property type="project" value="UniProtKB-KW"/>
</dbReference>
<dbReference type="SFLD" id="SFLDS00029">
    <property type="entry name" value="Radical_SAM"/>
    <property type="match status" value="1"/>
</dbReference>
<dbReference type="Proteomes" id="UP001195483">
    <property type="component" value="Unassembled WGS sequence"/>
</dbReference>
<feature type="signal peptide" evidence="9">
    <location>
        <begin position="1"/>
        <end position="18"/>
    </location>
</feature>
<dbReference type="FunFam" id="3.80.30.20:FF:000001">
    <property type="entry name" value="tRNA-2-methylthio-N(6)-dimethylallyladenosine synthase 2"/>
    <property type="match status" value="1"/>
</dbReference>
<dbReference type="SFLD" id="SFLDG01082">
    <property type="entry name" value="B12-binding_domain_containing"/>
    <property type="match status" value="1"/>
</dbReference>
<dbReference type="AlphaFoldDB" id="A0AAE0RZS3"/>
<dbReference type="InterPro" id="IPR006638">
    <property type="entry name" value="Elp3/MiaA/NifB-like_rSAM"/>
</dbReference>
<evidence type="ECO:0000259" key="12">
    <source>
        <dbReference type="PROSITE" id="PS51918"/>
    </source>
</evidence>
<dbReference type="InterPro" id="IPR058240">
    <property type="entry name" value="rSAM_sf"/>
</dbReference>
<dbReference type="Pfam" id="PF04055">
    <property type="entry name" value="Radical_SAM"/>
    <property type="match status" value="1"/>
</dbReference>
<dbReference type="CDD" id="cd01335">
    <property type="entry name" value="Radical_SAM"/>
    <property type="match status" value="1"/>
</dbReference>
<dbReference type="GO" id="GO:0005829">
    <property type="term" value="C:cytosol"/>
    <property type="evidence" value="ECO:0007669"/>
    <property type="project" value="TreeGrafter"/>
</dbReference>
<dbReference type="InterPro" id="IPR023404">
    <property type="entry name" value="rSAM_horseshoe"/>
</dbReference>
<dbReference type="InterPro" id="IPR006463">
    <property type="entry name" value="MiaB_methiolase"/>
</dbReference>
<keyword evidence="9" id="KW-0732">Signal</keyword>
<evidence type="ECO:0000256" key="1">
    <source>
        <dbReference type="ARBA" id="ARBA00001966"/>
    </source>
</evidence>
<dbReference type="InterPro" id="IPR020612">
    <property type="entry name" value="Methylthiotransferase_CS"/>
</dbReference>
<dbReference type="SMART" id="SM00729">
    <property type="entry name" value="Elp3"/>
    <property type="match status" value="1"/>
</dbReference>
<dbReference type="SFLD" id="SFLDF00413">
    <property type="entry name" value="CDK5RAP1"/>
    <property type="match status" value="1"/>
</dbReference>
<evidence type="ECO:0000256" key="6">
    <source>
        <dbReference type="ARBA" id="ARBA00023004"/>
    </source>
</evidence>
<feature type="domain" description="Radical SAM core" evidence="12">
    <location>
        <begin position="412"/>
        <end position="642"/>
    </location>
</feature>
<evidence type="ECO:0000313" key="13">
    <source>
        <dbReference type="EMBL" id="KAK3582518.1"/>
    </source>
</evidence>
<comment type="cofactor">
    <cofactor evidence="1">
        <name>[4Fe-4S] cluster</name>
        <dbReference type="ChEBI" id="CHEBI:49883"/>
    </cofactor>
</comment>
<dbReference type="EMBL" id="JAEAOA010001427">
    <property type="protein sequence ID" value="KAK3582518.1"/>
    <property type="molecule type" value="Genomic_DNA"/>
</dbReference>
<evidence type="ECO:0000259" key="10">
    <source>
        <dbReference type="PROSITE" id="PS50926"/>
    </source>
</evidence>
<reference evidence="13" key="1">
    <citation type="journal article" date="2021" name="Genome Biol. Evol.">
        <title>A High-Quality Reference Genome for a Parasitic Bivalve with Doubly Uniparental Inheritance (Bivalvia: Unionida).</title>
        <authorList>
            <person name="Smith C.H."/>
        </authorList>
    </citation>
    <scope>NUCLEOTIDE SEQUENCE</scope>
    <source>
        <strain evidence="13">CHS0354</strain>
    </source>
</reference>
<dbReference type="Pfam" id="PF00919">
    <property type="entry name" value="UPF0004"/>
    <property type="match status" value="1"/>
</dbReference>
<evidence type="ECO:0000256" key="3">
    <source>
        <dbReference type="ARBA" id="ARBA00022485"/>
    </source>
</evidence>
<dbReference type="Pfam" id="PF01938">
    <property type="entry name" value="TRAM"/>
    <property type="match status" value="1"/>
</dbReference>
<evidence type="ECO:0008006" key="15">
    <source>
        <dbReference type="Google" id="ProtNLM"/>
    </source>
</evidence>
<dbReference type="SUPFAM" id="SSF102114">
    <property type="entry name" value="Radical SAM enzymes"/>
    <property type="match status" value="1"/>
</dbReference>
<evidence type="ECO:0000256" key="4">
    <source>
        <dbReference type="ARBA" id="ARBA00022691"/>
    </source>
</evidence>
<evidence type="ECO:0000256" key="7">
    <source>
        <dbReference type="ARBA" id="ARBA00023014"/>
    </source>
</evidence>
<comment type="caution">
    <text evidence="13">The sequence shown here is derived from an EMBL/GenBank/DDBJ whole genome shotgun (WGS) entry which is preliminary data.</text>
</comment>
<dbReference type="SFLD" id="SFLDG01061">
    <property type="entry name" value="methylthiotransferase"/>
    <property type="match status" value="1"/>
</dbReference>
<feature type="domain" description="MTTase N-terminal" evidence="11">
    <location>
        <begin position="274"/>
        <end position="390"/>
    </location>
</feature>
<evidence type="ECO:0000259" key="11">
    <source>
        <dbReference type="PROSITE" id="PS51449"/>
    </source>
</evidence>
<keyword evidence="4" id="KW-0949">S-adenosyl-L-methionine</keyword>
<dbReference type="NCBIfam" id="TIGR00089">
    <property type="entry name" value="MiaB/RimO family radical SAM methylthiotransferase"/>
    <property type="match status" value="1"/>
</dbReference>
<evidence type="ECO:0000256" key="2">
    <source>
        <dbReference type="ARBA" id="ARBA00009815"/>
    </source>
</evidence>
<dbReference type="InterPro" id="IPR005839">
    <property type="entry name" value="Methylthiotransferase"/>
</dbReference>